<gene>
    <name evidence="2" type="ORF">RDB_LOCUS77813</name>
</gene>
<feature type="transmembrane region" description="Helical" evidence="1">
    <location>
        <begin position="465"/>
        <end position="489"/>
    </location>
</feature>
<dbReference type="EMBL" id="CAJMWR010002170">
    <property type="protein sequence ID" value="CAE6440691.1"/>
    <property type="molecule type" value="Genomic_DNA"/>
</dbReference>
<dbReference type="OrthoDB" id="1068353at2759"/>
<protein>
    <submittedName>
        <fullName evidence="2">Uncharacterized protein</fullName>
    </submittedName>
</protein>
<keyword evidence="1" id="KW-1133">Transmembrane helix</keyword>
<evidence type="ECO:0000313" key="2">
    <source>
        <dbReference type="EMBL" id="CAE6440691.1"/>
    </source>
</evidence>
<keyword evidence="1" id="KW-0812">Transmembrane</keyword>
<accession>A0A8H2Y4R5</accession>
<keyword evidence="1" id="KW-0472">Membrane</keyword>
<sequence>MDTHQYPPNILASVPSLGPNPLNWALMSIVTFVYRCLSYPQRRKTIQNALRNALNTQARLSYRLPEGPEFQPFTLEFHRDWWHEGCEVKEWYNTLLQEGISTTFRCIRHWKKVDPPFNHEFLEIELEDNRSCILERMGNGFDFDALRWTGCSSCDIIQCFPSTQEATRFINRRNCRLLIQVIFPRSFDLTNVLKICYTMKQHPNAKQYTLQHFNCYFLCCTILSILVRHVASWQDRITPSTWESIVAETLFDLSQSSPQMLLDAPVKPTPDPSAIYFKRTWRNHLPLCLHNPKKDMIPLKLVNQTFEASDYSHSINKYVAVGIYALLDEHTQRRGSKEFLLRLLRSRLSDIVYESLRKEVSNCLWQDRLKPSVLNAIRPYVAGLITFIRNDVNNTADSIKMGDLIGGINSMKFPRDDLNFSSIQKEVQRGFFRAFIRICYHHINITRADYEMETFEGRHPRWKRIVAFILALFVALLTYPAVVLFPHYILKIFGTLRQDLVILEMCSSFEVNPRLMVRAFPLEILVLQFQYFGLGMFSDDKEHTVQWEQGAFDWNLHLANAWVEELGRILHTYVGSNQPNTSGALAFLNTVLPGHIWSNCLLTCVGNIMGDCTLNIVSSEERFTVTLGGSKRDAEQGPQEWTVDQLQRHLLKRIKKHSRRVDNVFLAQDRVVETGITNAISDIWAALPQD</sequence>
<comment type="caution">
    <text evidence="2">The sequence shown here is derived from an EMBL/GenBank/DDBJ whole genome shotgun (WGS) entry which is preliminary data.</text>
</comment>
<feature type="transmembrane region" description="Helical" evidence="1">
    <location>
        <begin position="20"/>
        <end position="37"/>
    </location>
</feature>
<organism evidence="2 3">
    <name type="scientific">Rhizoctonia solani</name>
    <dbReference type="NCBI Taxonomy" id="456999"/>
    <lineage>
        <taxon>Eukaryota</taxon>
        <taxon>Fungi</taxon>
        <taxon>Dikarya</taxon>
        <taxon>Basidiomycota</taxon>
        <taxon>Agaricomycotina</taxon>
        <taxon>Agaricomycetes</taxon>
        <taxon>Cantharellales</taxon>
        <taxon>Ceratobasidiaceae</taxon>
        <taxon>Rhizoctonia</taxon>
    </lineage>
</organism>
<proteinExistence type="predicted"/>
<evidence type="ECO:0000313" key="3">
    <source>
        <dbReference type="Proteomes" id="UP000663840"/>
    </source>
</evidence>
<name>A0A8H2Y4R5_9AGAM</name>
<reference evidence="2" key="1">
    <citation type="submission" date="2021-01" db="EMBL/GenBank/DDBJ databases">
        <authorList>
            <person name="Kaushik A."/>
        </authorList>
    </citation>
    <scope>NUCLEOTIDE SEQUENCE</scope>
    <source>
        <strain evidence="2">AG1-1A</strain>
    </source>
</reference>
<evidence type="ECO:0000256" key="1">
    <source>
        <dbReference type="SAM" id="Phobius"/>
    </source>
</evidence>
<dbReference type="Proteomes" id="UP000663840">
    <property type="component" value="Unassembled WGS sequence"/>
</dbReference>
<dbReference type="AlphaFoldDB" id="A0A8H2Y4R5"/>